<dbReference type="EMBL" id="FUEG01000002">
    <property type="protein sequence ID" value="SJL00849.1"/>
    <property type="molecule type" value="Genomic_DNA"/>
</dbReference>
<dbReference type="AlphaFoldDB" id="A0A284QWP3"/>
<sequence>MPHMPASRPITLSPSEYRAEMRNEMSNGTNPSYMEVLEPAPPTLPSSSSARLMPNLVVNPSSYGYQAHTPVSGLDPSFPVAVMQPTSTEAGRLSTFPVMQPTGTLPPPVATHPVSRKKHDTDSFVFYDPNTK</sequence>
<name>A0A284QWP3_ARMOS</name>
<feature type="region of interest" description="Disordered" evidence="1">
    <location>
        <begin position="96"/>
        <end position="117"/>
    </location>
</feature>
<protein>
    <submittedName>
        <fullName evidence="2">Uncharacterized protein</fullName>
    </submittedName>
</protein>
<evidence type="ECO:0000313" key="2">
    <source>
        <dbReference type="EMBL" id="SJL00849.1"/>
    </source>
</evidence>
<evidence type="ECO:0000256" key="1">
    <source>
        <dbReference type="SAM" id="MobiDB-lite"/>
    </source>
</evidence>
<evidence type="ECO:0000313" key="3">
    <source>
        <dbReference type="Proteomes" id="UP000219338"/>
    </source>
</evidence>
<organism evidence="2 3">
    <name type="scientific">Armillaria ostoyae</name>
    <name type="common">Armillaria root rot fungus</name>
    <dbReference type="NCBI Taxonomy" id="47428"/>
    <lineage>
        <taxon>Eukaryota</taxon>
        <taxon>Fungi</taxon>
        <taxon>Dikarya</taxon>
        <taxon>Basidiomycota</taxon>
        <taxon>Agaricomycotina</taxon>
        <taxon>Agaricomycetes</taxon>
        <taxon>Agaricomycetidae</taxon>
        <taxon>Agaricales</taxon>
        <taxon>Marasmiineae</taxon>
        <taxon>Physalacriaceae</taxon>
        <taxon>Armillaria</taxon>
    </lineage>
</organism>
<feature type="region of interest" description="Disordered" evidence="1">
    <location>
        <begin position="24"/>
        <end position="48"/>
    </location>
</feature>
<reference evidence="3" key="1">
    <citation type="journal article" date="2017" name="Nat. Ecol. Evol.">
        <title>Genome expansion and lineage-specific genetic innovations in the forest pathogenic fungi Armillaria.</title>
        <authorList>
            <person name="Sipos G."/>
            <person name="Prasanna A.N."/>
            <person name="Walter M.C."/>
            <person name="O'Connor E."/>
            <person name="Balint B."/>
            <person name="Krizsan K."/>
            <person name="Kiss B."/>
            <person name="Hess J."/>
            <person name="Varga T."/>
            <person name="Slot J."/>
            <person name="Riley R."/>
            <person name="Boka B."/>
            <person name="Rigling D."/>
            <person name="Barry K."/>
            <person name="Lee J."/>
            <person name="Mihaltcheva S."/>
            <person name="LaButti K."/>
            <person name="Lipzen A."/>
            <person name="Waldron R."/>
            <person name="Moloney N.M."/>
            <person name="Sperisen C."/>
            <person name="Kredics L."/>
            <person name="Vagvoelgyi C."/>
            <person name="Patrignani A."/>
            <person name="Fitzpatrick D."/>
            <person name="Nagy I."/>
            <person name="Doyle S."/>
            <person name="Anderson J.B."/>
            <person name="Grigoriev I.V."/>
            <person name="Gueldener U."/>
            <person name="Muensterkoetter M."/>
            <person name="Nagy L.G."/>
        </authorList>
    </citation>
    <scope>NUCLEOTIDE SEQUENCE [LARGE SCALE GENOMIC DNA]</scope>
    <source>
        <strain evidence="3">C18/9</strain>
    </source>
</reference>
<proteinExistence type="predicted"/>
<keyword evidence="3" id="KW-1185">Reference proteome</keyword>
<accession>A0A284QWP3</accession>
<gene>
    <name evidence="2" type="ORF">ARMOST_04163</name>
</gene>
<dbReference type="Proteomes" id="UP000219338">
    <property type="component" value="Unassembled WGS sequence"/>
</dbReference>